<dbReference type="InterPro" id="IPR018456">
    <property type="entry name" value="PTR2_symporter_CS"/>
</dbReference>
<name>A0AAW2NWU9_9LAMI</name>
<evidence type="ECO:0000256" key="5">
    <source>
        <dbReference type="ARBA" id="ARBA00023136"/>
    </source>
</evidence>
<dbReference type="InterPro" id="IPR000109">
    <property type="entry name" value="POT_fam"/>
</dbReference>
<evidence type="ECO:0000256" key="8">
    <source>
        <dbReference type="SAM" id="Coils"/>
    </source>
</evidence>
<feature type="transmembrane region" description="Helical" evidence="9">
    <location>
        <begin position="122"/>
        <end position="142"/>
    </location>
</feature>
<feature type="transmembrane region" description="Helical" evidence="9">
    <location>
        <begin position="163"/>
        <end position="186"/>
    </location>
</feature>
<evidence type="ECO:0000256" key="6">
    <source>
        <dbReference type="ARBA" id="ARBA00044504"/>
    </source>
</evidence>
<feature type="coiled-coil region" evidence="8">
    <location>
        <begin position="597"/>
        <end position="664"/>
    </location>
</feature>
<dbReference type="PROSITE" id="PS01022">
    <property type="entry name" value="PTR2_1"/>
    <property type="match status" value="1"/>
</dbReference>
<feature type="transmembrane region" description="Helical" evidence="9">
    <location>
        <begin position="704"/>
        <end position="722"/>
    </location>
</feature>
<evidence type="ECO:0000256" key="4">
    <source>
        <dbReference type="ARBA" id="ARBA00022989"/>
    </source>
</evidence>
<comment type="similarity">
    <text evidence="2 7">Belongs to the major facilitator superfamily. Proton-dependent oligopeptide transporter (POT/PTR) (TC 2.A.17) family.</text>
</comment>
<evidence type="ECO:0000256" key="7">
    <source>
        <dbReference type="RuleBase" id="RU003755"/>
    </source>
</evidence>
<comment type="subcellular location">
    <subcellularLocation>
        <location evidence="1 7">Membrane</location>
        <topology evidence="1 7">Multi-pass membrane protein</topology>
    </subcellularLocation>
</comment>
<protein>
    <submittedName>
        <fullName evidence="10">Protein NRT1/ PTR FAMILY 8.1</fullName>
    </submittedName>
</protein>
<dbReference type="Gene3D" id="1.20.1250.20">
    <property type="entry name" value="MFS general substrate transporter like domains"/>
    <property type="match status" value="1"/>
</dbReference>
<feature type="transmembrane region" description="Helical" evidence="9">
    <location>
        <begin position="79"/>
        <end position="102"/>
    </location>
</feature>
<dbReference type="InterPro" id="IPR036259">
    <property type="entry name" value="MFS_trans_sf"/>
</dbReference>
<dbReference type="SUPFAM" id="SSF103473">
    <property type="entry name" value="MFS general substrate transporter"/>
    <property type="match status" value="1"/>
</dbReference>
<dbReference type="PANTHER" id="PTHR11654">
    <property type="entry name" value="OLIGOPEPTIDE TRANSPORTER-RELATED"/>
    <property type="match status" value="1"/>
</dbReference>
<keyword evidence="4 9" id="KW-1133">Transmembrane helix</keyword>
<comment type="caution">
    <text evidence="10">The sequence shown here is derived from an EMBL/GenBank/DDBJ whole genome shotgun (WGS) entry which is preliminary data.</text>
</comment>
<reference evidence="10" key="2">
    <citation type="journal article" date="2024" name="Plant">
        <title>Genomic evolution and insights into agronomic trait innovations of Sesamum species.</title>
        <authorList>
            <person name="Miao H."/>
            <person name="Wang L."/>
            <person name="Qu L."/>
            <person name="Liu H."/>
            <person name="Sun Y."/>
            <person name="Le M."/>
            <person name="Wang Q."/>
            <person name="Wei S."/>
            <person name="Zheng Y."/>
            <person name="Lin W."/>
            <person name="Duan Y."/>
            <person name="Cao H."/>
            <person name="Xiong S."/>
            <person name="Wang X."/>
            <person name="Wei L."/>
            <person name="Li C."/>
            <person name="Ma Q."/>
            <person name="Ju M."/>
            <person name="Zhao R."/>
            <person name="Li G."/>
            <person name="Mu C."/>
            <person name="Tian Q."/>
            <person name="Mei H."/>
            <person name="Zhang T."/>
            <person name="Gao T."/>
            <person name="Zhang H."/>
        </authorList>
    </citation>
    <scope>NUCLEOTIDE SEQUENCE</scope>
    <source>
        <strain evidence="10">KEN8</strain>
    </source>
</reference>
<dbReference type="AlphaFoldDB" id="A0AAW2NWU9"/>
<evidence type="ECO:0000256" key="1">
    <source>
        <dbReference type="ARBA" id="ARBA00004141"/>
    </source>
</evidence>
<dbReference type="Pfam" id="PF00854">
    <property type="entry name" value="PTR2"/>
    <property type="match status" value="1"/>
</dbReference>
<sequence length="765" mass="85181">MAAIGEDEIYTKDGTVNIHKNLLIRRKPEVGRLAASFLVRIQLGQGNVTASNNVTNWSGTCYVTPLIGAFVADSYLGRFWTIATFATIYVLGMALLTLSASVPGLKPECNKNGCHPTSLQTATFFVAIYLIALGTGGIKPCVSSFGADQFDDNDEREKRKKSSFFNWFYLSINIGAMIASSVLVWIQMNVGWSWGFGIPAVSMAIAVAFFFLGSRLYRLQIPGGSPLTRIFQVLVASIRKYNVKVPTDKSLLYETADAESSIQGSRKLEHTDKFRCLDKAAVETDSHSSLKGVVNPWSLCTVTQVEELKSIVGLLPIWASGIVFSTVNSQMGTMFVLQGNTMDQQMGPNFKIPSASLSLFNTLSVIFWAPVYDQVIIPLARKYTHNERGFTQLQRMGIGLVIATFAMIVAGLLEVARLDYVRRNNYYDQPTIPMSIFWQVPQYFLVGCAEVFTNIGQLEFFYDQAPDAMRSLCSALALTTHAGGHYLSSALADSATLPLLFLSIFFQQHAMISLKAIRTSFTPNYGPFPERESFKKRRIVLSLCKSNSSDNSSQETPPPEGDSRKQELLVRIAMLQAQKVRLTDYLDERSAYLTQFAEEANAEIDQIGENALKELDEAGTRIMENIESQMQAFEESMELNKSEIEESEKRVADFEGQIEKDRNEGLFFKNLRPKAPVDKATAREETEKIRELTKKSAASVIRRNIYLALIALVILGIADASISSTFDWRKVAILGVILVGLLSQLIYEQSMLSETDKKEQEKSNQ</sequence>
<dbReference type="GO" id="GO:0022857">
    <property type="term" value="F:transmembrane transporter activity"/>
    <property type="evidence" value="ECO:0007669"/>
    <property type="project" value="InterPro"/>
</dbReference>
<keyword evidence="5 9" id="KW-0472">Membrane</keyword>
<keyword evidence="7" id="KW-0813">Transport</keyword>
<evidence type="ECO:0000256" key="9">
    <source>
        <dbReference type="SAM" id="Phobius"/>
    </source>
</evidence>
<feature type="transmembrane region" description="Helical" evidence="9">
    <location>
        <begin position="352"/>
        <end position="372"/>
    </location>
</feature>
<dbReference type="EMBL" id="JACGWM010000010">
    <property type="protein sequence ID" value="KAL0347410.1"/>
    <property type="molecule type" value="Genomic_DNA"/>
</dbReference>
<evidence type="ECO:0000256" key="3">
    <source>
        <dbReference type="ARBA" id="ARBA00022692"/>
    </source>
</evidence>
<dbReference type="PROSITE" id="PS01023">
    <property type="entry name" value="PTR2_2"/>
    <property type="match status" value="1"/>
</dbReference>
<proteinExistence type="inferred from homology"/>
<dbReference type="GO" id="GO:0016020">
    <property type="term" value="C:membrane"/>
    <property type="evidence" value="ECO:0007669"/>
    <property type="project" value="UniProtKB-SubCell"/>
</dbReference>
<keyword evidence="3 7" id="KW-0812">Transmembrane</keyword>
<feature type="transmembrane region" description="Helical" evidence="9">
    <location>
        <begin position="392"/>
        <end position="413"/>
    </location>
</feature>
<organism evidence="10">
    <name type="scientific">Sesamum calycinum</name>
    <dbReference type="NCBI Taxonomy" id="2727403"/>
    <lineage>
        <taxon>Eukaryota</taxon>
        <taxon>Viridiplantae</taxon>
        <taxon>Streptophyta</taxon>
        <taxon>Embryophyta</taxon>
        <taxon>Tracheophyta</taxon>
        <taxon>Spermatophyta</taxon>
        <taxon>Magnoliopsida</taxon>
        <taxon>eudicotyledons</taxon>
        <taxon>Gunneridae</taxon>
        <taxon>Pentapetalae</taxon>
        <taxon>asterids</taxon>
        <taxon>lamiids</taxon>
        <taxon>Lamiales</taxon>
        <taxon>Pedaliaceae</taxon>
        <taxon>Sesamum</taxon>
    </lineage>
</organism>
<dbReference type="GO" id="GO:0006857">
    <property type="term" value="P:oligopeptide transport"/>
    <property type="evidence" value="ECO:0007669"/>
    <property type="project" value="InterPro"/>
</dbReference>
<evidence type="ECO:0000313" key="10">
    <source>
        <dbReference type="EMBL" id="KAL0347410.1"/>
    </source>
</evidence>
<feature type="transmembrane region" description="Helical" evidence="9">
    <location>
        <begin position="192"/>
        <end position="212"/>
    </location>
</feature>
<keyword evidence="8" id="KW-0175">Coiled coil</keyword>
<reference evidence="10" key="1">
    <citation type="submission" date="2020-06" db="EMBL/GenBank/DDBJ databases">
        <authorList>
            <person name="Li T."/>
            <person name="Hu X."/>
            <person name="Zhang T."/>
            <person name="Song X."/>
            <person name="Zhang H."/>
            <person name="Dai N."/>
            <person name="Sheng W."/>
            <person name="Hou X."/>
            <person name="Wei L."/>
        </authorList>
    </citation>
    <scope>NUCLEOTIDE SEQUENCE</scope>
    <source>
        <strain evidence="10">KEN8</strain>
        <tissue evidence="10">Leaf</tissue>
    </source>
</reference>
<feature type="transmembrane region" description="Helical" evidence="9">
    <location>
        <begin position="728"/>
        <end position="747"/>
    </location>
</feature>
<comment type="similarity">
    <text evidence="6">Belongs to the major facilitator superfamily. Phosphate:H(+) symporter (TC 2.A.1.9) family.</text>
</comment>
<evidence type="ECO:0000256" key="2">
    <source>
        <dbReference type="ARBA" id="ARBA00005982"/>
    </source>
</evidence>
<gene>
    <name evidence="10" type="ORF">Scaly_1757000</name>
</gene>
<accession>A0AAW2NWU9</accession>